<gene>
    <name evidence="1" type="ORF">THAOC_14914</name>
</gene>
<sequence>MIEISLKALGIIDDNNEVADWSSPMARYFNALHEAFSVDDGNGYIYINGKDSVYVYPEDDPDDGDDGDKIGCASVGSTRTVGYVKKLQKKLLKKAWKAAKTPEERAKLKRKITAVDVALRKVIDFDNLLEETQRKLNEYVMSRLSEVACAFFPTNIADLLYLDRQGVSVQAQVYFYSLLMDLDDPMGGADAIKGYKRRLFLNILETAVTAWLRRKGHKLRNSSCLDEWLHGRGFLGRGLKKRRSIKSDFVNHMRAGFRPAVLERIGKQKMTVDVVMMSWDVPPIIIGQPEMFRHGKVMVAEIEHGVGNYENAFTTPASNLPDPDEDGCYHVKNELRYDPKFTDEQCRVARERNIAKVRVCERTGVLTSIDKNDKAWLDNCGTTFVDYLTKTHVPDPTVFGEQPSSFKWAVAFNYKGIYMMELEYDGDDLIRVVVIFCPWCNMFFSKVGTKASAERLASMEFTADSAQFYHELMCYFCTENASLLPSTSKLSLSDGYRRAQMHHQRGLDSDVNFLVRVTGARHIPIPSHGATLTSGRLGTPQIQQVYGAKSPLLLAYTLAPMHLSAFYIPRGSRKTTWEPTSSSIPTATPCFGAEISGSEPPGTPQIQQVYGAKSPLLAYTLAPMHLSAFYIPRGSRKTTWEPTSSSIPTATPCFGAEISGSEPPGTPQIQQVYGVK</sequence>
<dbReference type="Proteomes" id="UP000266841">
    <property type="component" value="Unassembled WGS sequence"/>
</dbReference>
<comment type="caution">
    <text evidence="1">The sequence shown here is derived from an EMBL/GenBank/DDBJ whole genome shotgun (WGS) entry which is preliminary data.</text>
</comment>
<name>K0SG83_THAOC</name>
<proteinExistence type="predicted"/>
<evidence type="ECO:0000313" key="2">
    <source>
        <dbReference type="Proteomes" id="UP000266841"/>
    </source>
</evidence>
<dbReference type="EMBL" id="AGNL01017338">
    <property type="protein sequence ID" value="EJK64360.1"/>
    <property type="molecule type" value="Genomic_DNA"/>
</dbReference>
<dbReference type="AlphaFoldDB" id="K0SG83"/>
<reference evidence="1 2" key="1">
    <citation type="journal article" date="2012" name="Genome Biol.">
        <title>Genome and low-iron response of an oceanic diatom adapted to chronic iron limitation.</title>
        <authorList>
            <person name="Lommer M."/>
            <person name="Specht M."/>
            <person name="Roy A.S."/>
            <person name="Kraemer L."/>
            <person name="Andreson R."/>
            <person name="Gutowska M.A."/>
            <person name="Wolf J."/>
            <person name="Bergner S.V."/>
            <person name="Schilhabel M.B."/>
            <person name="Klostermeier U.C."/>
            <person name="Beiko R.G."/>
            <person name="Rosenstiel P."/>
            <person name="Hippler M."/>
            <person name="Laroche J."/>
        </authorList>
    </citation>
    <scope>NUCLEOTIDE SEQUENCE [LARGE SCALE GENOMIC DNA]</scope>
    <source>
        <strain evidence="1 2">CCMP1005</strain>
    </source>
</reference>
<protein>
    <submittedName>
        <fullName evidence="1">Uncharacterized protein</fullName>
    </submittedName>
</protein>
<evidence type="ECO:0000313" key="1">
    <source>
        <dbReference type="EMBL" id="EJK64360.1"/>
    </source>
</evidence>
<keyword evidence="2" id="KW-1185">Reference proteome</keyword>
<accession>K0SG83</accession>
<organism evidence="1 2">
    <name type="scientific">Thalassiosira oceanica</name>
    <name type="common">Marine diatom</name>
    <dbReference type="NCBI Taxonomy" id="159749"/>
    <lineage>
        <taxon>Eukaryota</taxon>
        <taxon>Sar</taxon>
        <taxon>Stramenopiles</taxon>
        <taxon>Ochrophyta</taxon>
        <taxon>Bacillariophyta</taxon>
        <taxon>Coscinodiscophyceae</taxon>
        <taxon>Thalassiosirophycidae</taxon>
        <taxon>Thalassiosirales</taxon>
        <taxon>Thalassiosiraceae</taxon>
        <taxon>Thalassiosira</taxon>
    </lineage>
</organism>